<dbReference type="PANTHER" id="PTHR35218:SF9">
    <property type="entry name" value="ENDONUCLEASE_EXONUCLEASE_PHOSPHATASE DOMAIN-CONTAINING PROTEIN"/>
    <property type="match status" value="1"/>
</dbReference>
<evidence type="ECO:0000256" key="1">
    <source>
        <dbReference type="SAM" id="MobiDB-lite"/>
    </source>
</evidence>
<comment type="caution">
    <text evidence="3">The sequence shown here is derived from an EMBL/GenBank/DDBJ whole genome shotgun (WGS) entry which is preliminary data.</text>
</comment>
<gene>
    <name evidence="3" type="ORF">Scaly_1926700</name>
</gene>
<reference evidence="3" key="2">
    <citation type="journal article" date="2024" name="Plant">
        <title>Genomic evolution and insights into agronomic trait innovations of Sesamum species.</title>
        <authorList>
            <person name="Miao H."/>
            <person name="Wang L."/>
            <person name="Qu L."/>
            <person name="Liu H."/>
            <person name="Sun Y."/>
            <person name="Le M."/>
            <person name="Wang Q."/>
            <person name="Wei S."/>
            <person name="Zheng Y."/>
            <person name="Lin W."/>
            <person name="Duan Y."/>
            <person name="Cao H."/>
            <person name="Xiong S."/>
            <person name="Wang X."/>
            <person name="Wei L."/>
            <person name="Li C."/>
            <person name="Ma Q."/>
            <person name="Ju M."/>
            <person name="Zhao R."/>
            <person name="Li G."/>
            <person name="Mu C."/>
            <person name="Tian Q."/>
            <person name="Mei H."/>
            <person name="Zhang T."/>
            <person name="Gao T."/>
            <person name="Zhang H."/>
        </authorList>
    </citation>
    <scope>NUCLEOTIDE SEQUENCE</scope>
    <source>
        <strain evidence="3">KEN8</strain>
    </source>
</reference>
<evidence type="ECO:0000259" key="2">
    <source>
        <dbReference type="Pfam" id="PF03372"/>
    </source>
</evidence>
<dbReference type="Gene3D" id="3.60.10.10">
    <property type="entry name" value="Endonuclease/exonuclease/phosphatase"/>
    <property type="match status" value="1"/>
</dbReference>
<name>A0AAW2NJ96_9LAMI</name>
<sequence length="620" mass="68021">MADDGDDGALDDGDHGAVSNDPTTNPPAENAVLMDEKIKTDFNFTEFFQLAMRVIDDGDSDSMVALLDLKRRWMEKFGGEASIGGTRVDQGGLRSVQSRQLTPFPAPIVARPACRFPQLPTSEQAALILQGAAPEPRASHVAAPPITLGTGILGNTLMAARVSIPTNPAASSPWGLDASPSPSTILHSPVALPATTAVDGSRSLNHGQFEPPPSPLAAPMVSEPPPSGSMVLAPSPMMQSTVTTVIGLKHNCRRIFSWPLYPDAITRACTRLNFAHVCVMLNVSSKLPKHIVIMMPNEHGGESACKVCVVRLPPKCQFGAMKECPLTKPVKPAVSVYVRKTVVQTPTPESRKGDPISAPPDQVSDLPVAVVDMARDELSDHRSDKAIWNVGGLKRRDHKVAVRDLVTEFRLHFIALLETRVMPSNVTRLQAGLLSRWRWFVDYSGHGNRIWLVWNDEFTDVDILDIGTQFVHCWVLIHEMHEPILTTVVYGANDVSARRELWQGLTDLAVLVDLPWFVGGDFNAVLDMSEVSGASGDIRVAMNEFNDCILQIGLISLPMQGERFSWHNYSMDGRSLWKRLDRMFVNDAWMERWPNLSTPALHHIPLITLCAERGQLMCAG</sequence>
<protein>
    <recommendedName>
        <fullName evidence="2">Endonuclease/exonuclease/phosphatase domain-containing protein</fullName>
    </recommendedName>
</protein>
<accession>A0AAW2NJ96</accession>
<organism evidence="3">
    <name type="scientific">Sesamum calycinum</name>
    <dbReference type="NCBI Taxonomy" id="2727403"/>
    <lineage>
        <taxon>Eukaryota</taxon>
        <taxon>Viridiplantae</taxon>
        <taxon>Streptophyta</taxon>
        <taxon>Embryophyta</taxon>
        <taxon>Tracheophyta</taxon>
        <taxon>Spermatophyta</taxon>
        <taxon>Magnoliopsida</taxon>
        <taxon>eudicotyledons</taxon>
        <taxon>Gunneridae</taxon>
        <taxon>Pentapetalae</taxon>
        <taxon>asterids</taxon>
        <taxon>lamiids</taxon>
        <taxon>Lamiales</taxon>
        <taxon>Pedaliaceae</taxon>
        <taxon>Sesamum</taxon>
    </lineage>
</organism>
<dbReference type="AlphaFoldDB" id="A0AAW2NJ96"/>
<dbReference type="SUPFAM" id="SSF56219">
    <property type="entry name" value="DNase I-like"/>
    <property type="match status" value="1"/>
</dbReference>
<feature type="compositionally biased region" description="Acidic residues" evidence="1">
    <location>
        <begin position="1"/>
        <end position="11"/>
    </location>
</feature>
<dbReference type="Pfam" id="PF03372">
    <property type="entry name" value="Exo_endo_phos"/>
    <property type="match status" value="1"/>
</dbReference>
<feature type="region of interest" description="Disordered" evidence="1">
    <location>
        <begin position="1"/>
        <end position="30"/>
    </location>
</feature>
<proteinExistence type="predicted"/>
<dbReference type="EMBL" id="JACGWM010000011">
    <property type="protein sequence ID" value="KAL0342641.1"/>
    <property type="molecule type" value="Genomic_DNA"/>
</dbReference>
<feature type="domain" description="Endonuclease/exonuclease/phosphatase" evidence="2">
    <location>
        <begin position="388"/>
        <end position="590"/>
    </location>
</feature>
<dbReference type="GO" id="GO:0003824">
    <property type="term" value="F:catalytic activity"/>
    <property type="evidence" value="ECO:0007669"/>
    <property type="project" value="InterPro"/>
</dbReference>
<evidence type="ECO:0000313" key="3">
    <source>
        <dbReference type="EMBL" id="KAL0342641.1"/>
    </source>
</evidence>
<reference evidence="3" key="1">
    <citation type="submission" date="2020-06" db="EMBL/GenBank/DDBJ databases">
        <authorList>
            <person name="Li T."/>
            <person name="Hu X."/>
            <person name="Zhang T."/>
            <person name="Song X."/>
            <person name="Zhang H."/>
            <person name="Dai N."/>
            <person name="Sheng W."/>
            <person name="Hou X."/>
            <person name="Wei L."/>
        </authorList>
    </citation>
    <scope>NUCLEOTIDE SEQUENCE</scope>
    <source>
        <strain evidence="3">KEN8</strain>
        <tissue evidence="3">Leaf</tissue>
    </source>
</reference>
<dbReference type="InterPro" id="IPR036691">
    <property type="entry name" value="Endo/exonu/phosph_ase_sf"/>
</dbReference>
<dbReference type="PANTHER" id="PTHR35218">
    <property type="entry name" value="RNASE H DOMAIN-CONTAINING PROTEIN"/>
    <property type="match status" value="1"/>
</dbReference>
<dbReference type="InterPro" id="IPR005135">
    <property type="entry name" value="Endo/exonuclease/phosphatase"/>
</dbReference>